<dbReference type="Pfam" id="PF20431">
    <property type="entry name" value="E_motif"/>
    <property type="match status" value="1"/>
</dbReference>
<feature type="repeat" description="PPR" evidence="2">
    <location>
        <begin position="240"/>
        <end position="274"/>
    </location>
</feature>
<name>A0AAD3RW74_NEPGR</name>
<accession>A0AAD3RW74</accession>
<dbReference type="GO" id="GO:0009451">
    <property type="term" value="P:RNA modification"/>
    <property type="evidence" value="ECO:0007669"/>
    <property type="project" value="InterPro"/>
</dbReference>
<dbReference type="Gene3D" id="1.25.40.10">
    <property type="entry name" value="Tetratricopeptide repeat domain"/>
    <property type="match status" value="4"/>
</dbReference>
<evidence type="ECO:0000256" key="1">
    <source>
        <dbReference type="ARBA" id="ARBA00022737"/>
    </source>
</evidence>
<feature type="repeat" description="PPR" evidence="2">
    <location>
        <begin position="406"/>
        <end position="440"/>
    </location>
</feature>
<evidence type="ECO:0000313" key="4">
    <source>
        <dbReference type="Proteomes" id="UP001279734"/>
    </source>
</evidence>
<dbReference type="InterPro" id="IPR046960">
    <property type="entry name" value="PPR_At4g14850-like_plant"/>
</dbReference>
<dbReference type="InterPro" id="IPR011990">
    <property type="entry name" value="TPR-like_helical_dom_sf"/>
</dbReference>
<protein>
    <recommendedName>
        <fullName evidence="5">Pentatricopeptide repeat-containing protein</fullName>
    </recommendedName>
</protein>
<dbReference type="Proteomes" id="UP001279734">
    <property type="component" value="Unassembled WGS sequence"/>
</dbReference>
<keyword evidence="4" id="KW-1185">Reference proteome</keyword>
<evidence type="ECO:0008006" key="5">
    <source>
        <dbReference type="Google" id="ProtNLM"/>
    </source>
</evidence>
<dbReference type="FunFam" id="1.25.40.10:FF:000090">
    <property type="entry name" value="Pentatricopeptide repeat-containing protein, chloroplastic"/>
    <property type="match status" value="1"/>
</dbReference>
<dbReference type="GO" id="GO:0003723">
    <property type="term" value="F:RNA binding"/>
    <property type="evidence" value="ECO:0007669"/>
    <property type="project" value="InterPro"/>
</dbReference>
<feature type="repeat" description="PPR" evidence="2">
    <location>
        <begin position="170"/>
        <end position="204"/>
    </location>
</feature>
<organism evidence="3 4">
    <name type="scientific">Nepenthes gracilis</name>
    <name type="common">Slender pitcher plant</name>
    <dbReference type="NCBI Taxonomy" id="150966"/>
    <lineage>
        <taxon>Eukaryota</taxon>
        <taxon>Viridiplantae</taxon>
        <taxon>Streptophyta</taxon>
        <taxon>Embryophyta</taxon>
        <taxon>Tracheophyta</taxon>
        <taxon>Spermatophyta</taxon>
        <taxon>Magnoliopsida</taxon>
        <taxon>eudicotyledons</taxon>
        <taxon>Gunneridae</taxon>
        <taxon>Pentapetalae</taxon>
        <taxon>Caryophyllales</taxon>
        <taxon>Nepenthaceae</taxon>
        <taxon>Nepenthes</taxon>
    </lineage>
</organism>
<dbReference type="PANTHER" id="PTHR47926">
    <property type="entry name" value="PENTATRICOPEPTIDE REPEAT-CONTAINING PROTEIN"/>
    <property type="match status" value="1"/>
</dbReference>
<keyword evidence="1" id="KW-0677">Repeat</keyword>
<sequence>MISAPRLRPIPQTVMNSLKSAVNCTTQISPPFSYKSPVVLATKVIKSYFEKGLTREARTLFEEMPERDVVAWTALISGYTSCSCHFDAWMAFFDMLRAGVKPNEFTMSSALKACKGMKYCTLGALVHGFAIKHGLVGFIYVDNALIDIYASRSVGMDEACMVFRDIYSKNSVSWTTLITGYTHHGDGYGALRVFQQMFSDEAELSPFTFSIAIRACASIGFSALGRQIHAMIIKYGLESNIPVMNSILDMYCRRNSLSEATQCFHEMTRKDLITWNSLIAGYERSDSRECLHVFSLMESEGFTPDCFTFTSVAAACANLALLNCGQQVHAAIVQRGINGNMALANALIDMYAKCGSVIDSRKIFSEMSCRNLLSWTSMMIGYGTHGYGKEAVELFDEMVKSHIRPDRIVFMAVLSACSHAGLVDEGLKYFELVGEYNITPDQEIYGCVVDLLGRSGRVAEAYELIRSMPFSPDEYVLGAFLGACKAYKLPNLGNLAAQRMLNLRPNMAGTYVMLSNLYAADGMWGEFAKMRKLMKGLGSKKEAGRSWIELKNEVYSFVVREKVGSHMEWIYKVLNVMVQHMKEAGYFPELDYLIHDLENGT</sequence>
<dbReference type="Pfam" id="PF13041">
    <property type="entry name" value="PPR_2"/>
    <property type="match status" value="3"/>
</dbReference>
<dbReference type="InterPro" id="IPR046848">
    <property type="entry name" value="E_motif"/>
</dbReference>
<dbReference type="FunFam" id="1.25.40.10:FF:001815">
    <property type="entry name" value="Putative pentatricopeptide repeat-containing protein At1g56570"/>
    <property type="match status" value="1"/>
</dbReference>
<dbReference type="PANTHER" id="PTHR47926:SF448">
    <property type="entry name" value="PENTACOTRIPEPTIDE-REPEAT REGION OF PRORP DOMAIN-CONTAINING PROTEIN"/>
    <property type="match status" value="1"/>
</dbReference>
<dbReference type="AlphaFoldDB" id="A0AAD3RW74"/>
<comment type="caution">
    <text evidence="3">The sequence shown here is derived from an EMBL/GenBank/DDBJ whole genome shotgun (WGS) entry which is preliminary data.</text>
</comment>
<dbReference type="NCBIfam" id="TIGR00756">
    <property type="entry name" value="PPR"/>
    <property type="match status" value="5"/>
</dbReference>
<dbReference type="InterPro" id="IPR002885">
    <property type="entry name" value="PPR_rpt"/>
</dbReference>
<evidence type="ECO:0000256" key="2">
    <source>
        <dbReference type="PROSITE-ProRule" id="PRU00708"/>
    </source>
</evidence>
<feature type="repeat" description="PPR" evidence="2">
    <location>
        <begin position="68"/>
        <end position="102"/>
    </location>
</feature>
<proteinExistence type="predicted"/>
<reference evidence="3" key="1">
    <citation type="submission" date="2023-05" db="EMBL/GenBank/DDBJ databases">
        <title>Nepenthes gracilis genome sequencing.</title>
        <authorList>
            <person name="Fukushima K."/>
        </authorList>
    </citation>
    <scope>NUCLEOTIDE SEQUENCE</scope>
    <source>
        <strain evidence="3">SING2019-196</strain>
    </source>
</reference>
<dbReference type="Pfam" id="PF01535">
    <property type="entry name" value="PPR"/>
    <property type="match status" value="3"/>
</dbReference>
<gene>
    <name evidence="3" type="ORF">Nepgr_001631</name>
</gene>
<evidence type="ECO:0000313" key="3">
    <source>
        <dbReference type="EMBL" id="GMG99791.1"/>
    </source>
</evidence>
<dbReference type="EMBL" id="BSYO01000001">
    <property type="protein sequence ID" value="GMG99791.1"/>
    <property type="molecule type" value="Genomic_DNA"/>
</dbReference>
<dbReference type="PROSITE" id="PS51375">
    <property type="entry name" value="PPR"/>
    <property type="match status" value="5"/>
</dbReference>
<feature type="repeat" description="PPR" evidence="2">
    <location>
        <begin position="371"/>
        <end position="405"/>
    </location>
</feature>